<dbReference type="GO" id="GO:1990811">
    <property type="term" value="C:MWP complex"/>
    <property type="evidence" value="ECO:0007669"/>
    <property type="project" value="TreeGrafter"/>
</dbReference>
<dbReference type="PANTHER" id="PTHR16220:SF0">
    <property type="entry name" value="WD REPEAT-CONTAINING PROTEIN WRAP73"/>
    <property type="match status" value="1"/>
</dbReference>
<sequence>MNFSELYTCSSSLCSYSPNGYYLGRCSGNRLFVQGSDALQLLHVFSNEQVVTEVEWSPDSMLIVCAQKKAGIVQIWSLNDPGSWKCKIDTGCVGLEKTLWAPDSRSVLLISKFYLRLDIWCLWNKSVVHIDHPKKPRSSDDDWSKHNVVGVSTISFTADGKYLAIARREKCKDIVSIYQCQSWEYVKSFQADTINLAGLNWAPDASTLCVWDCNLAYKCLLYSPSGALLRSFSPEDPSVQCHLGIRCVQWSPDSKLLAIGGYDQKVRLLNHLTWQEIVGWTHSKTMAEKTRTCAVYQERPLNLESIVHDDFRDTATDTAYAVVSSFEIQNTKPDPSKPNPKIGVVMMAFGSQHLATLNENMPHAIWVWNLATLSLKAVLLQLEPVRCCTWDPHPSETRLALCTGTDKIYFWTPQGCISVRVPNQASSSLSIGQVSWHPAGGTLLFSSRDTVLISGVSMAGVSLGGFTFSEFFKKGKTFRPKKKFVPGTLKYSLHKQAQASLNAGKNLRYAVRLPPGEDLNDWIAVHVVDFFNRINLIYGTVCDYCLVESCPIMSGGQKFEYLWCDGVKFKKPVRLPAPKYISFLMDWIEDQINNEELFPVRVDVPFPKSFGSLSRKILTRLFRVFVHVYIHHFDRIISIGAEPHVNTCYKHFYYFITEFDLVSAKELEPLKDMTARICNDPVPPPDEMISYEEINLALGLPHDFGLNHQKLQATASAAARSRSPHMAAASTRSPQHVSSR</sequence>
<dbReference type="InterPro" id="IPR005301">
    <property type="entry name" value="MOB_kinase_act_fam"/>
</dbReference>
<feature type="binding site" evidence="1">
    <location>
        <position position="545"/>
    </location>
    <ligand>
        <name>Zn(2+)</name>
        <dbReference type="ChEBI" id="CHEBI:29105"/>
    </ligand>
</feature>
<protein>
    <submittedName>
        <fullName evidence="3">Uncharacterized protein</fullName>
    </submittedName>
</protein>
<reference evidence="3" key="1">
    <citation type="submission" date="2020-11" db="EMBL/GenBank/DDBJ databases">
        <authorList>
            <person name="Tran Van P."/>
        </authorList>
    </citation>
    <scope>NUCLEOTIDE SEQUENCE</scope>
</reference>
<dbReference type="GO" id="GO:0005815">
    <property type="term" value="C:microtubule organizing center"/>
    <property type="evidence" value="ECO:0007669"/>
    <property type="project" value="TreeGrafter"/>
</dbReference>
<evidence type="ECO:0000313" key="3">
    <source>
        <dbReference type="EMBL" id="CAD7226244.1"/>
    </source>
</evidence>
<feature type="non-terminal residue" evidence="3">
    <location>
        <position position="1"/>
    </location>
</feature>
<dbReference type="SUPFAM" id="SSF101152">
    <property type="entry name" value="Mob1/phocein"/>
    <property type="match status" value="1"/>
</dbReference>
<feature type="compositionally biased region" description="Low complexity" evidence="2">
    <location>
        <begin position="715"/>
        <end position="730"/>
    </location>
</feature>
<dbReference type="InterPro" id="IPR036703">
    <property type="entry name" value="MOB_kinase_act_sf"/>
</dbReference>
<evidence type="ECO:0000256" key="2">
    <source>
        <dbReference type="SAM" id="MobiDB-lite"/>
    </source>
</evidence>
<dbReference type="SUPFAM" id="SSF69322">
    <property type="entry name" value="Tricorn protease domain 2"/>
    <property type="match status" value="1"/>
</dbReference>
<dbReference type="InterPro" id="IPR052778">
    <property type="entry name" value="Centrosome-WD_assoc"/>
</dbReference>
<evidence type="ECO:0000256" key="1">
    <source>
        <dbReference type="PIRSR" id="PIRSR605301-1"/>
    </source>
</evidence>
<gene>
    <name evidence="3" type="ORF">CTOB1V02_LOCUS4167</name>
</gene>
<keyword evidence="1" id="KW-0479">Metal-binding</keyword>
<dbReference type="OrthoDB" id="8170117at2759"/>
<accession>A0A7R8W783</accession>
<dbReference type="FunFam" id="1.20.140.30:FF:000001">
    <property type="entry name" value="MOB kinase activator 1A"/>
    <property type="match status" value="1"/>
</dbReference>
<dbReference type="Pfam" id="PF00400">
    <property type="entry name" value="WD40"/>
    <property type="match status" value="1"/>
</dbReference>
<dbReference type="InterPro" id="IPR015943">
    <property type="entry name" value="WD40/YVTN_repeat-like_dom_sf"/>
</dbReference>
<feature type="binding site" evidence="1">
    <location>
        <position position="627"/>
    </location>
    <ligand>
        <name>Zn(2+)</name>
        <dbReference type="ChEBI" id="CHEBI:29105"/>
    </ligand>
</feature>
<dbReference type="InterPro" id="IPR001680">
    <property type="entry name" value="WD40_rpt"/>
</dbReference>
<feature type="binding site" evidence="1">
    <location>
        <position position="550"/>
    </location>
    <ligand>
        <name>Zn(2+)</name>
        <dbReference type="ChEBI" id="CHEBI:29105"/>
    </ligand>
</feature>
<feature type="region of interest" description="Disordered" evidence="2">
    <location>
        <begin position="715"/>
        <end position="740"/>
    </location>
</feature>
<dbReference type="Gene3D" id="1.20.140.30">
    <property type="entry name" value="MOB kinase activator"/>
    <property type="match status" value="1"/>
</dbReference>
<dbReference type="PANTHER" id="PTHR16220">
    <property type="entry name" value="WD REPEAT PROTEIN 8-RELATED"/>
    <property type="match status" value="1"/>
</dbReference>
<feature type="compositionally biased region" description="Polar residues" evidence="2">
    <location>
        <begin position="731"/>
        <end position="740"/>
    </location>
</feature>
<feature type="binding site" evidence="1">
    <location>
        <position position="632"/>
    </location>
    <ligand>
        <name>Zn(2+)</name>
        <dbReference type="ChEBI" id="CHEBI:29105"/>
    </ligand>
</feature>
<dbReference type="Gene3D" id="2.130.10.10">
    <property type="entry name" value="YVTN repeat-like/Quinoprotein amine dehydrogenase"/>
    <property type="match status" value="3"/>
</dbReference>
<dbReference type="Pfam" id="PF03637">
    <property type="entry name" value="Mob1_phocein"/>
    <property type="match status" value="1"/>
</dbReference>
<dbReference type="EMBL" id="OB660783">
    <property type="protein sequence ID" value="CAD7226244.1"/>
    <property type="molecule type" value="Genomic_DNA"/>
</dbReference>
<keyword evidence="1" id="KW-0862">Zinc</keyword>
<proteinExistence type="predicted"/>
<name>A0A7R8W783_9CRUS</name>
<organism evidence="3">
    <name type="scientific">Cyprideis torosa</name>
    <dbReference type="NCBI Taxonomy" id="163714"/>
    <lineage>
        <taxon>Eukaryota</taxon>
        <taxon>Metazoa</taxon>
        <taxon>Ecdysozoa</taxon>
        <taxon>Arthropoda</taxon>
        <taxon>Crustacea</taxon>
        <taxon>Oligostraca</taxon>
        <taxon>Ostracoda</taxon>
        <taxon>Podocopa</taxon>
        <taxon>Podocopida</taxon>
        <taxon>Cytherocopina</taxon>
        <taxon>Cytheroidea</taxon>
        <taxon>Cytherideidae</taxon>
        <taxon>Cyprideis</taxon>
    </lineage>
</organism>
<dbReference type="AlphaFoldDB" id="A0A7R8W783"/>
<dbReference type="SMART" id="SM01388">
    <property type="entry name" value="Mob1_phocein"/>
    <property type="match status" value="1"/>
</dbReference>
<dbReference type="SMART" id="SM00320">
    <property type="entry name" value="WD40"/>
    <property type="match status" value="3"/>
</dbReference>